<sequence length="173" mass="19306">MGYTHYWSLLLNDPAYQTCWPQLVSDTARIVDAARRAGIVITGPYGWGRPTFDPGCDISFNGDGADDLSADTFVLPVPERDEQRPLWIANFCKTHRRPYDLAVTATLLRCRLLAPHALTLSSDGAWNRQWKYGRKLPGSRRRAPSPRALLSTLFGPIPDTNPLTVLGRRDGQA</sequence>
<accession>A0ABQ4BRP6</accession>
<dbReference type="RefSeq" id="WP_203830955.1">
    <property type="nucleotide sequence ID" value="NZ_BAAATY010000063.1"/>
</dbReference>
<evidence type="ECO:0000313" key="2">
    <source>
        <dbReference type="Proteomes" id="UP000624709"/>
    </source>
</evidence>
<keyword evidence="2" id="KW-1185">Reference proteome</keyword>
<proteinExistence type="predicted"/>
<comment type="caution">
    <text evidence="1">The sequence shown here is derived from an EMBL/GenBank/DDBJ whole genome shotgun (WGS) entry which is preliminary data.</text>
</comment>
<reference evidence="1 2" key="1">
    <citation type="submission" date="2021-01" db="EMBL/GenBank/DDBJ databases">
        <title>Whole genome shotgun sequence of Actinoplanes palleronii NBRC 14916.</title>
        <authorList>
            <person name="Komaki H."/>
            <person name="Tamura T."/>
        </authorList>
    </citation>
    <scope>NUCLEOTIDE SEQUENCE [LARGE SCALE GENOMIC DNA]</scope>
    <source>
        <strain evidence="1 2">NBRC 14916</strain>
    </source>
</reference>
<organism evidence="1 2">
    <name type="scientific">Actinoplanes palleronii</name>
    <dbReference type="NCBI Taxonomy" id="113570"/>
    <lineage>
        <taxon>Bacteria</taxon>
        <taxon>Bacillati</taxon>
        <taxon>Actinomycetota</taxon>
        <taxon>Actinomycetes</taxon>
        <taxon>Micromonosporales</taxon>
        <taxon>Micromonosporaceae</taxon>
        <taxon>Actinoplanes</taxon>
    </lineage>
</organism>
<gene>
    <name evidence="1" type="ORF">Apa02nite_094570</name>
</gene>
<evidence type="ECO:0000313" key="1">
    <source>
        <dbReference type="EMBL" id="GIE73349.1"/>
    </source>
</evidence>
<dbReference type="Proteomes" id="UP000624709">
    <property type="component" value="Unassembled WGS sequence"/>
</dbReference>
<dbReference type="EMBL" id="BOMS01000171">
    <property type="protein sequence ID" value="GIE73349.1"/>
    <property type="molecule type" value="Genomic_DNA"/>
</dbReference>
<protein>
    <submittedName>
        <fullName evidence="1">Uncharacterized protein</fullName>
    </submittedName>
</protein>
<name>A0ABQ4BRP6_9ACTN</name>